<dbReference type="Proteomes" id="UP001153076">
    <property type="component" value="Unassembled WGS sequence"/>
</dbReference>
<dbReference type="EMBL" id="JAKOGI010000019">
    <property type="protein sequence ID" value="KAJ8449834.1"/>
    <property type="molecule type" value="Genomic_DNA"/>
</dbReference>
<keyword evidence="2" id="KW-1185">Reference proteome</keyword>
<proteinExistence type="predicted"/>
<dbReference type="AlphaFoldDB" id="A0A9Q1QPY0"/>
<name>A0A9Q1QPY0_9CARY</name>
<reference evidence="1" key="1">
    <citation type="submission" date="2022-04" db="EMBL/GenBank/DDBJ databases">
        <title>Carnegiea gigantea Genome sequencing and assembly v2.</title>
        <authorList>
            <person name="Copetti D."/>
            <person name="Sanderson M.J."/>
            <person name="Burquez A."/>
            <person name="Wojciechowski M.F."/>
        </authorList>
    </citation>
    <scope>NUCLEOTIDE SEQUENCE</scope>
    <source>
        <strain evidence="1">SGP5-SGP5p</strain>
        <tissue evidence="1">Aerial part</tissue>
    </source>
</reference>
<protein>
    <submittedName>
        <fullName evidence="1">Uncharacterized protein</fullName>
    </submittedName>
</protein>
<organism evidence="1 2">
    <name type="scientific">Carnegiea gigantea</name>
    <dbReference type="NCBI Taxonomy" id="171969"/>
    <lineage>
        <taxon>Eukaryota</taxon>
        <taxon>Viridiplantae</taxon>
        <taxon>Streptophyta</taxon>
        <taxon>Embryophyta</taxon>
        <taxon>Tracheophyta</taxon>
        <taxon>Spermatophyta</taxon>
        <taxon>Magnoliopsida</taxon>
        <taxon>eudicotyledons</taxon>
        <taxon>Gunneridae</taxon>
        <taxon>Pentapetalae</taxon>
        <taxon>Caryophyllales</taxon>
        <taxon>Cactineae</taxon>
        <taxon>Cactaceae</taxon>
        <taxon>Cactoideae</taxon>
        <taxon>Echinocereeae</taxon>
        <taxon>Carnegiea</taxon>
    </lineage>
</organism>
<comment type="caution">
    <text evidence="1">The sequence shown here is derived from an EMBL/GenBank/DDBJ whole genome shotgun (WGS) entry which is preliminary data.</text>
</comment>
<accession>A0A9Q1QPY0</accession>
<evidence type="ECO:0000313" key="2">
    <source>
        <dbReference type="Proteomes" id="UP001153076"/>
    </source>
</evidence>
<gene>
    <name evidence="1" type="ORF">Cgig2_001490</name>
</gene>
<evidence type="ECO:0000313" key="1">
    <source>
        <dbReference type="EMBL" id="KAJ8449834.1"/>
    </source>
</evidence>
<sequence>MARANYQLHPCHSRVKLKGLFSKNFPDAHRCLKSRGWNKHGTKLPQHYQYAIPQKYWLGPGMWGRSKIIYALLGPNPILAVMFGGAKFRRLVDCVETIGNYLHVDAVSDFVVVLLEMLELRSSDHELGVLSDRALSFVRASRDMKWTMEGRGLGELGHWTAEMSASMEKGLKVTRKLDGGTRVRRKAGEWRKLEVMEVYCTQISRVPTLDS</sequence>